<dbReference type="PROSITE" id="PS50114">
    <property type="entry name" value="GATA_ZN_FINGER_2"/>
    <property type="match status" value="1"/>
</dbReference>
<dbReference type="Proteomes" id="UP000195602">
    <property type="component" value="Unassembled WGS sequence"/>
</dbReference>
<dbReference type="InterPro" id="IPR001164">
    <property type="entry name" value="ArfGAP_dom"/>
</dbReference>
<evidence type="ECO:0000256" key="5">
    <source>
        <dbReference type="PROSITE-ProRule" id="PRU00094"/>
    </source>
</evidence>
<dbReference type="PANTHER" id="PTHR45705:SF1">
    <property type="entry name" value="FI20236P1"/>
    <property type="match status" value="1"/>
</dbReference>
<evidence type="ECO:0000256" key="1">
    <source>
        <dbReference type="ARBA" id="ARBA00022468"/>
    </source>
</evidence>
<dbReference type="SUPFAM" id="SSF57863">
    <property type="entry name" value="ArfGap/RecO-like zinc finger"/>
    <property type="match status" value="1"/>
</dbReference>
<dbReference type="CDD" id="cd08839">
    <property type="entry name" value="ArfGap_SMAP"/>
    <property type="match status" value="1"/>
</dbReference>
<feature type="domain" description="Arf-GAP" evidence="8">
    <location>
        <begin position="16"/>
        <end position="133"/>
    </location>
</feature>
<keyword evidence="2" id="KW-0479">Metal-binding</keyword>
<sequence length="385" mass="41681">MSALPSSRKTHSEKHKLILKQLLREAPNKTCVDCKTATHPRWASWNLGCFICIRCSGIHRSMGTHISRVKSVDLDAWTDEQVESMVRWGNAKCNAYWEAKLPEGYVPDASKIENFIRTKYDMRKWAASGEPDPQRVSVGSGTSPSASAPTVTESHAAHQTSSVAQTSAPTKNHVSSHAHNRTHSKSQAHAKPHPQTQAARTANISQGASRTQSTQTHADASSLLDDFGSFTSSPSPSPAPEPRAGRQDLKKSILSLYSSPQSSTSHVARPQANHQQKGFQQPIFQSSQTNLHTQPSISQTSFSQSSLSSPSNSVSSSNFPGSFSQSQPVISSSSQSKTPTPSGISNVADSLAGLNIGNNEWSDAKWTGTYSQTPLDDDLFKNVWS</sequence>
<dbReference type="InterPro" id="IPR000679">
    <property type="entry name" value="Znf_GATA"/>
</dbReference>
<dbReference type="InterPro" id="IPR038508">
    <property type="entry name" value="ArfGAP_dom_sf"/>
</dbReference>
<comment type="caution">
    <text evidence="9">The sequence shown here is derived from an EMBL/GenBank/DDBJ whole genome shotgun (WGS) entry which is preliminary data.</text>
</comment>
<dbReference type="GO" id="GO:0043565">
    <property type="term" value="F:sequence-specific DNA binding"/>
    <property type="evidence" value="ECO:0007669"/>
    <property type="project" value="InterPro"/>
</dbReference>
<evidence type="ECO:0000259" key="8">
    <source>
        <dbReference type="PROSITE" id="PS50115"/>
    </source>
</evidence>
<feature type="compositionally biased region" description="Polar residues" evidence="6">
    <location>
        <begin position="137"/>
        <end position="173"/>
    </location>
</feature>
<dbReference type="SMART" id="SM00105">
    <property type="entry name" value="ArfGap"/>
    <property type="match status" value="1"/>
</dbReference>
<dbReference type="PRINTS" id="PR00405">
    <property type="entry name" value="REVINTRACTNG"/>
</dbReference>
<feature type="region of interest" description="Disordered" evidence="6">
    <location>
        <begin position="127"/>
        <end position="346"/>
    </location>
</feature>
<protein>
    <submittedName>
        <fullName evidence="9">ADP-ribosylation factor GTPase-activating protein effector protein</fullName>
    </submittedName>
</protein>
<evidence type="ECO:0000313" key="9">
    <source>
        <dbReference type="EMBL" id="OVF05490.1"/>
    </source>
</evidence>
<proteinExistence type="predicted"/>
<dbReference type="InterPro" id="IPR037278">
    <property type="entry name" value="ARFGAP/RecO"/>
</dbReference>
<dbReference type="AlphaFoldDB" id="A0AA91PVN6"/>
<dbReference type="GO" id="GO:0005096">
    <property type="term" value="F:GTPase activator activity"/>
    <property type="evidence" value="ECO:0007669"/>
    <property type="project" value="UniProtKB-KW"/>
</dbReference>
<dbReference type="PANTHER" id="PTHR45705">
    <property type="entry name" value="FI20236P1"/>
    <property type="match status" value="1"/>
</dbReference>
<evidence type="ECO:0000256" key="2">
    <source>
        <dbReference type="ARBA" id="ARBA00022723"/>
    </source>
</evidence>
<feature type="compositionally biased region" description="Basic residues" evidence="6">
    <location>
        <begin position="174"/>
        <end position="192"/>
    </location>
</feature>
<dbReference type="KEGG" id="clus:A9F13_22g00297"/>
<gene>
    <name evidence="9" type="ORF">A9F13_22g00297</name>
</gene>
<dbReference type="InterPro" id="IPR051718">
    <property type="entry name" value="ARF_GTPase-activating"/>
</dbReference>
<organism evidence="9 10">
    <name type="scientific">Clavispora lusitaniae</name>
    <name type="common">Candida lusitaniae</name>
    <dbReference type="NCBI Taxonomy" id="36911"/>
    <lineage>
        <taxon>Eukaryota</taxon>
        <taxon>Fungi</taxon>
        <taxon>Dikarya</taxon>
        <taxon>Ascomycota</taxon>
        <taxon>Saccharomycotina</taxon>
        <taxon>Pichiomycetes</taxon>
        <taxon>Metschnikowiaceae</taxon>
        <taxon>Clavispora</taxon>
    </lineage>
</organism>
<dbReference type="Gene3D" id="1.10.220.150">
    <property type="entry name" value="Arf GTPase activating protein"/>
    <property type="match status" value="1"/>
</dbReference>
<feature type="compositionally biased region" description="Polar residues" evidence="6">
    <location>
        <begin position="272"/>
        <end position="293"/>
    </location>
</feature>
<dbReference type="EMBL" id="LYUB02000022">
    <property type="protein sequence ID" value="OVF05490.1"/>
    <property type="molecule type" value="Genomic_DNA"/>
</dbReference>
<evidence type="ECO:0000313" key="10">
    <source>
        <dbReference type="Proteomes" id="UP000195602"/>
    </source>
</evidence>
<name>A0AA91PVN6_CLALS</name>
<reference evidence="9 10" key="1">
    <citation type="submission" date="2017-04" db="EMBL/GenBank/DDBJ databases">
        <title>Draft genome of the yeast Clavispora lusitaniae type strain CBS 6936.</title>
        <authorList>
            <person name="Durrens P."/>
            <person name="Klopp C."/>
            <person name="Biteau N."/>
            <person name="Fitton-Ouhabi V."/>
            <person name="Dementhon K."/>
            <person name="Accoceberry I."/>
            <person name="Sherman D.J."/>
            <person name="Noel T."/>
        </authorList>
    </citation>
    <scope>NUCLEOTIDE SEQUENCE [LARGE SCALE GENOMIC DNA]</scope>
    <source>
        <strain evidence="9 10">CBS 6936</strain>
    </source>
</reference>
<evidence type="ECO:0000259" key="7">
    <source>
        <dbReference type="PROSITE" id="PS50114"/>
    </source>
</evidence>
<accession>A0AA91PVN6</accession>
<evidence type="ECO:0000256" key="6">
    <source>
        <dbReference type="SAM" id="MobiDB-lite"/>
    </source>
</evidence>
<keyword evidence="1" id="KW-0343">GTPase activation</keyword>
<feature type="compositionally biased region" description="Low complexity" evidence="6">
    <location>
        <begin position="252"/>
        <end position="265"/>
    </location>
</feature>
<dbReference type="Pfam" id="PF01412">
    <property type="entry name" value="ArfGap"/>
    <property type="match status" value="1"/>
</dbReference>
<evidence type="ECO:0000256" key="3">
    <source>
        <dbReference type="ARBA" id="ARBA00022771"/>
    </source>
</evidence>
<dbReference type="InterPro" id="IPR044732">
    <property type="entry name" value="ArfGAP_SMAP1-like"/>
</dbReference>
<feature type="compositionally biased region" description="Polar residues" evidence="6">
    <location>
        <begin position="194"/>
        <end position="219"/>
    </location>
</feature>
<dbReference type="PROSITE" id="PS50115">
    <property type="entry name" value="ARFGAP"/>
    <property type="match status" value="1"/>
</dbReference>
<feature type="compositionally biased region" description="Low complexity" evidence="6">
    <location>
        <begin position="294"/>
        <end position="342"/>
    </location>
</feature>
<keyword evidence="3 5" id="KW-0863">Zinc-finger</keyword>
<dbReference type="GO" id="GO:0008270">
    <property type="term" value="F:zinc ion binding"/>
    <property type="evidence" value="ECO:0007669"/>
    <property type="project" value="UniProtKB-KW"/>
</dbReference>
<evidence type="ECO:0000256" key="4">
    <source>
        <dbReference type="ARBA" id="ARBA00022833"/>
    </source>
</evidence>
<dbReference type="GO" id="GO:0005737">
    <property type="term" value="C:cytoplasm"/>
    <property type="evidence" value="ECO:0007669"/>
    <property type="project" value="TreeGrafter"/>
</dbReference>
<feature type="domain" description="GATA-type" evidence="7">
    <location>
        <begin position="25"/>
        <end position="65"/>
    </location>
</feature>
<dbReference type="FunFam" id="1.10.220.150:FF:000009">
    <property type="entry name" value="stromal membrane-associated protein 1 isoform X1"/>
    <property type="match status" value="1"/>
</dbReference>
<dbReference type="GO" id="GO:0006355">
    <property type="term" value="P:regulation of DNA-templated transcription"/>
    <property type="evidence" value="ECO:0007669"/>
    <property type="project" value="InterPro"/>
</dbReference>
<keyword evidence="4" id="KW-0862">Zinc</keyword>